<dbReference type="Proteomes" id="UP001177670">
    <property type="component" value="Unassembled WGS sequence"/>
</dbReference>
<reference evidence="1" key="1">
    <citation type="submission" date="2021-10" db="EMBL/GenBank/DDBJ databases">
        <title>Melipona bicolor Genome sequencing and assembly.</title>
        <authorList>
            <person name="Araujo N.S."/>
            <person name="Arias M.C."/>
        </authorList>
    </citation>
    <scope>NUCLEOTIDE SEQUENCE</scope>
    <source>
        <strain evidence="1">USP_2M_L1-L4_2017</strain>
        <tissue evidence="1">Whole body</tissue>
    </source>
</reference>
<accession>A0AA40FQW0</accession>
<sequence length="76" mass="8476">MRKTHFEKHGENDILREAVIIEPSGSTLIKTPKGRARFSSALSGSLNVPAFSSDVEEFIRPASRRSSSWMEKNQNG</sequence>
<name>A0AA40FQW0_9HYME</name>
<comment type="caution">
    <text evidence="1">The sequence shown here is derived from an EMBL/GenBank/DDBJ whole genome shotgun (WGS) entry which is preliminary data.</text>
</comment>
<organism evidence="1 2">
    <name type="scientific">Melipona bicolor</name>
    <dbReference type="NCBI Taxonomy" id="60889"/>
    <lineage>
        <taxon>Eukaryota</taxon>
        <taxon>Metazoa</taxon>
        <taxon>Ecdysozoa</taxon>
        <taxon>Arthropoda</taxon>
        <taxon>Hexapoda</taxon>
        <taxon>Insecta</taxon>
        <taxon>Pterygota</taxon>
        <taxon>Neoptera</taxon>
        <taxon>Endopterygota</taxon>
        <taxon>Hymenoptera</taxon>
        <taxon>Apocrita</taxon>
        <taxon>Aculeata</taxon>
        <taxon>Apoidea</taxon>
        <taxon>Anthophila</taxon>
        <taxon>Apidae</taxon>
        <taxon>Melipona</taxon>
    </lineage>
</organism>
<proteinExistence type="predicted"/>
<evidence type="ECO:0000313" key="1">
    <source>
        <dbReference type="EMBL" id="KAK1123688.1"/>
    </source>
</evidence>
<dbReference type="AlphaFoldDB" id="A0AA40FQW0"/>
<evidence type="ECO:0000313" key="2">
    <source>
        <dbReference type="Proteomes" id="UP001177670"/>
    </source>
</evidence>
<keyword evidence="2" id="KW-1185">Reference proteome</keyword>
<protein>
    <submittedName>
        <fullName evidence="1">Uncharacterized protein</fullName>
    </submittedName>
</protein>
<gene>
    <name evidence="1" type="ORF">K0M31_008386</name>
</gene>
<dbReference type="EMBL" id="JAHYIQ010000020">
    <property type="protein sequence ID" value="KAK1123688.1"/>
    <property type="molecule type" value="Genomic_DNA"/>
</dbReference>